<dbReference type="EMBL" id="JAIWYP010000014">
    <property type="protein sequence ID" value="KAH3712350.1"/>
    <property type="molecule type" value="Genomic_DNA"/>
</dbReference>
<organism evidence="2 3">
    <name type="scientific">Dreissena polymorpha</name>
    <name type="common">Zebra mussel</name>
    <name type="synonym">Mytilus polymorpha</name>
    <dbReference type="NCBI Taxonomy" id="45954"/>
    <lineage>
        <taxon>Eukaryota</taxon>
        <taxon>Metazoa</taxon>
        <taxon>Spiralia</taxon>
        <taxon>Lophotrochozoa</taxon>
        <taxon>Mollusca</taxon>
        <taxon>Bivalvia</taxon>
        <taxon>Autobranchia</taxon>
        <taxon>Heteroconchia</taxon>
        <taxon>Euheterodonta</taxon>
        <taxon>Imparidentia</taxon>
        <taxon>Neoheterodontei</taxon>
        <taxon>Myida</taxon>
        <taxon>Dreissenoidea</taxon>
        <taxon>Dreissenidae</taxon>
        <taxon>Dreissena</taxon>
    </lineage>
</organism>
<feature type="domain" description="DUF6729" evidence="1">
    <location>
        <begin position="24"/>
        <end position="257"/>
    </location>
</feature>
<keyword evidence="3" id="KW-1185">Reference proteome</keyword>
<reference evidence="2" key="1">
    <citation type="journal article" date="2019" name="bioRxiv">
        <title>The Genome of the Zebra Mussel, Dreissena polymorpha: A Resource for Invasive Species Research.</title>
        <authorList>
            <person name="McCartney M.A."/>
            <person name="Auch B."/>
            <person name="Kono T."/>
            <person name="Mallez S."/>
            <person name="Zhang Y."/>
            <person name="Obille A."/>
            <person name="Becker A."/>
            <person name="Abrahante J.E."/>
            <person name="Garbe J."/>
            <person name="Badalamenti J.P."/>
            <person name="Herman A."/>
            <person name="Mangelson H."/>
            <person name="Liachko I."/>
            <person name="Sullivan S."/>
            <person name="Sone E.D."/>
            <person name="Koren S."/>
            <person name="Silverstein K.A.T."/>
            <person name="Beckman K.B."/>
            <person name="Gohl D.M."/>
        </authorList>
    </citation>
    <scope>NUCLEOTIDE SEQUENCE</scope>
    <source>
        <strain evidence="2">Duluth1</strain>
        <tissue evidence="2">Whole animal</tissue>
    </source>
</reference>
<dbReference type="Proteomes" id="UP000828390">
    <property type="component" value="Unassembled WGS sequence"/>
</dbReference>
<dbReference type="InterPro" id="IPR046616">
    <property type="entry name" value="DUF6729"/>
</dbReference>
<protein>
    <recommendedName>
        <fullName evidence="1">DUF6729 domain-containing protein</fullName>
    </recommendedName>
</protein>
<name>A0A9D3Z3S7_DREPO</name>
<comment type="caution">
    <text evidence="2">The sequence shown here is derived from an EMBL/GenBank/DDBJ whole genome shotgun (WGS) entry which is preliminary data.</text>
</comment>
<evidence type="ECO:0000313" key="2">
    <source>
        <dbReference type="EMBL" id="KAH3712350.1"/>
    </source>
</evidence>
<dbReference type="AlphaFoldDB" id="A0A9D3Z3S7"/>
<gene>
    <name evidence="2" type="ORF">DPMN_072047</name>
</gene>
<evidence type="ECO:0000313" key="3">
    <source>
        <dbReference type="Proteomes" id="UP000828390"/>
    </source>
</evidence>
<evidence type="ECO:0000259" key="1">
    <source>
        <dbReference type="Pfam" id="PF20499"/>
    </source>
</evidence>
<sequence>MAQASVNRCVIYIRISDLCLPARWKTTLPKADQQWIAKALFRWTSSGGVELVPEHLNQLWWYPPQPAVAVNSLPGVDRYFARPLFLWMPRKQWKVQLYCPHPGCDRQELASAGINQKVRQVVDIDGYYNLACDNLECMKCRRRVLSWSHSILSQLDIGHRVQFPCILTAKHACDRKIVLLLRNRGLGNSCSQIRKKVDEQHDEAWLNSNAHYLTDCSGFIDAAHSGLLVNRTISDPPERAALPRHRWFMQIYIQDVFQRLDEIKAGITSVFGRILKLDSTKKVVKKLAGRPAKTALWCSNVGNEHGQILTSVMTSSEGHGLTPMLVGIINRYTKAEIPSPEILYLDRDCCGASPLQQVLQASAWNCTVVRLDIWHFMRRIATGCSTDSHALYSTFMGMMSNCIFNWDEEDFQRLVMSKRNELAAQDIHYKYDSDVVKTLTRYELALHCRRMTRGVPETTRLLRDLIETFSGEKGRDTLGVPLINSSRMKSIWEAQQKHIACIQDPPGIALYTKTGTSKKGGIVLPNYRCARGSTSLESFHLHLNRFIPGTLASDVLFQAYLVDGLHRWNEDRGRAATSVTSDHPSYSGLLQHATNTLAVKVLKKKLVPSFTEPRKYTGELIGIEYLYSQTGSVMEDYIKAIDTLETAPEEESIILEEEEEGSFQDTDQIDDLTISTVGLKESSDVVLDISSLPLTQVPEHPVPSSSTKPAFTATPLAYFTSEEYKAMLTETVPDFQATQVT</sequence>
<reference evidence="2" key="2">
    <citation type="submission" date="2020-11" db="EMBL/GenBank/DDBJ databases">
        <authorList>
            <person name="McCartney M.A."/>
            <person name="Auch B."/>
            <person name="Kono T."/>
            <person name="Mallez S."/>
            <person name="Becker A."/>
            <person name="Gohl D.M."/>
            <person name="Silverstein K.A.T."/>
            <person name="Koren S."/>
            <person name="Bechman K.B."/>
            <person name="Herman A."/>
            <person name="Abrahante J.E."/>
            <person name="Garbe J."/>
        </authorList>
    </citation>
    <scope>NUCLEOTIDE SEQUENCE</scope>
    <source>
        <strain evidence="2">Duluth1</strain>
        <tissue evidence="2">Whole animal</tissue>
    </source>
</reference>
<dbReference type="PANTHER" id="PTHR24401">
    <property type="entry name" value="SI:CH211-243P7.3-RELATED"/>
    <property type="match status" value="1"/>
</dbReference>
<proteinExistence type="predicted"/>
<accession>A0A9D3Z3S7</accession>
<dbReference type="PANTHER" id="PTHR24401:SF29">
    <property type="entry name" value="SI:CH211-243P7.3-RELATED"/>
    <property type="match status" value="1"/>
</dbReference>
<dbReference type="Pfam" id="PF20499">
    <property type="entry name" value="DUF6729"/>
    <property type="match status" value="1"/>
</dbReference>